<dbReference type="STRING" id="9544.ENSMMUP00000063229"/>
<gene>
    <name evidence="2 4" type="primary">RFX8</name>
</gene>
<dbReference type="InParanoid" id="A0A5F7ZDH0"/>
<dbReference type="FunCoup" id="A0A5F7ZDH0">
    <property type="interactions" value="73"/>
</dbReference>
<dbReference type="InterPro" id="IPR039779">
    <property type="entry name" value="RFX-like"/>
</dbReference>
<dbReference type="AlphaFoldDB" id="A0A5F7ZDH0"/>
<accession>A0A5F7ZDH0</accession>
<organism evidence="2 3">
    <name type="scientific">Macaca mulatta</name>
    <name type="common">Rhesus macaque</name>
    <dbReference type="NCBI Taxonomy" id="9544"/>
    <lineage>
        <taxon>Eukaryota</taxon>
        <taxon>Metazoa</taxon>
        <taxon>Chordata</taxon>
        <taxon>Craniata</taxon>
        <taxon>Vertebrata</taxon>
        <taxon>Euteleostomi</taxon>
        <taxon>Mammalia</taxon>
        <taxon>Eutheria</taxon>
        <taxon>Euarchontoglires</taxon>
        <taxon>Primates</taxon>
        <taxon>Haplorrhini</taxon>
        <taxon>Catarrhini</taxon>
        <taxon>Cercopithecidae</taxon>
        <taxon>Cercopithecinae</taxon>
        <taxon>Macaca</taxon>
    </lineage>
</organism>
<reference evidence="2" key="4">
    <citation type="submission" date="2025-09" db="UniProtKB">
        <authorList>
            <consortium name="Ensembl"/>
        </authorList>
    </citation>
    <scope>IDENTIFICATION</scope>
    <source>
        <strain evidence="2">17573</strain>
    </source>
</reference>
<dbReference type="GeneTree" id="ENSGT01050000244879"/>
<evidence type="ECO:0000259" key="1">
    <source>
        <dbReference type="Pfam" id="PF25340"/>
    </source>
</evidence>
<dbReference type="GO" id="GO:0003700">
    <property type="term" value="F:DNA-binding transcription factor activity"/>
    <property type="evidence" value="ECO:0007669"/>
    <property type="project" value="InterPro"/>
</dbReference>
<dbReference type="PANTHER" id="PTHR12619:SF24">
    <property type="entry name" value="DNA-BINDING PROTEIN RFX8"/>
    <property type="match status" value="1"/>
</dbReference>
<keyword evidence="3" id="KW-1185">Reference proteome</keyword>
<protein>
    <submittedName>
        <fullName evidence="2">Regulatory factor X8</fullName>
    </submittedName>
</protein>
<dbReference type="InterPro" id="IPR057321">
    <property type="entry name" value="RFX1-4/6/8-like_BCD"/>
</dbReference>
<evidence type="ECO:0000313" key="2">
    <source>
        <dbReference type="Ensembl" id="ENSMMUP00000063229.1"/>
    </source>
</evidence>
<dbReference type="Ensembl" id="ENSMMUT00000104910.1">
    <property type="protein sequence ID" value="ENSMMUP00000063229.1"/>
    <property type="gene ID" value="ENSMMUG00000030702.3"/>
</dbReference>
<dbReference type="Proteomes" id="UP000006718">
    <property type="component" value="Chromosome 13"/>
</dbReference>
<reference evidence="2" key="2">
    <citation type="submission" date="2019-01" db="EMBL/GenBank/DDBJ databases">
        <authorList>
            <person name="Graves T."/>
            <person name="Eichler E.E."/>
            <person name="Wilson R.K."/>
        </authorList>
    </citation>
    <scope>NUCLEOTIDE SEQUENCE [LARGE SCALE GENOMIC DNA]</scope>
    <source>
        <strain evidence="2">17573</strain>
    </source>
</reference>
<dbReference type="Bgee" id="ENSMMUG00000030702">
    <property type="expression patterns" value="Expressed in spermatid and 11 other cell types or tissues"/>
</dbReference>
<proteinExistence type="predicted"/>
<sequence length="774" mass="86439">MGTHVEVALLTWSGTLESPGTSLLEVPMHPPVRNSELGDFSKLLGPVVSGNSGHISITRGACPHPDQFIRTSWGGGRGWGREQQPGMSIFENCLKNSNAQVSQGPPRTQHRDQTGKGVSWCLFACLFDWLVRRWDGLWVRAGDRSSPHRRMQGGVRSSSAGRGGWGAVACRAHRAPSRTRARAWRTGFPPRAPLSKVNTEERRWQDRCNPAPPTAAARCLPRCCRPGTEPWPRGCWPRRQASGAAGARTAASSSGWSTTSAFAKGAVSLAVSCMRFTWRPVGKTLRTKSTRPPLGSGDAITFEKSTNYNSIIQQEATCEDHSPMKRDPVGSPLSEFRRCPFLEQELAKKYSCNVMAFLADEYCNYCRDILRNVRNQELERVEDLLTSFWKSLQQDTVVLMSLPDVCQLFKCYDVQLYKGIEDVLLHDFLEDVSIQYLKSVRLFSKKLKLWLLNALEGFPALLQISKLKEVTLFVKRLRRKTYLSNMAKTMRTVLKSKRRVGVLKSDVQAIINQATLATSKKALASDRSDADELENNPEMKCLRNLVSLLGTSTDLSVFLSCLSSHLQAFVFQPSRSKEEFIKLAAGFQLRWNLLLTAVSKAMTLCHRDSFGSWHLFHLLLLEYVIHTLQSCLEEEEEEEDMGNVKEMLPDDPTLGQPDQALFHPLNSSWPQTCACPSVESLGVTPTHVDQGRYPVGVSNMVLRILGFLVDTATGNKLIQVLLEDETTESAVKLSLPMGQEALITLKDGQQFVIQISDVPQSSEDIYFRESDANV</sequence>
<dbReference type="PANTHER" id="PTHR12619">
    <property type="entry name" value="RFX TRANSCRIPTION FACTOR FAMILY"/>
    <property type="match status" value="1"/>
</dbReference>
<dbReference type="ExpressionAtlas" id="A0A5F7ZDH0">
    <property type="expression patterns" value="baseline"/>
</dbReference>
<evidence type="ECO:0000313" key="4">
    <source>
        <dbReference type="VGNC" id="VGNC:106210"/>
    </source>
</evidence>
<dbReference type="Pfam" id="PF25340">
    <property type="entry name" value="BCD_RFX"/>
    <property type="match status" value="1"/>
</dbReference>
<name>A0A5F7ZDH0_MACMU</name>
<dbReference type="VGNC" id="VGNC:106210">
    <property type="gene designation" value="RFX8"/>
</dbReference>
<reference evidence="2" key="3">
    <citation type="submission" date="2025-08" db="UniProtKB">
        <authorList>
            <consortium name="Ensembl"/>
        </authorList>
    </citation>
    <scope>IDENTIFICATION</scope>
    <source>
        <strain evidence="2">17573</strain>
    </source>
</reference>
<dbReference type="VEuPathDB" id="HostDB:ENSMMUG00000030702"/>
<reference evidence="3" key="1">
    <citation type="journal article" date="2007" name="Science">
        <title>Evolutionary and biomedical insights from the rhesus macaque genome.</title>
        <authorList>
            <person name="Gibbs R.A."/>
            <person name="Rogers J."/>
            <person name="Katze M.G."/>
            <person name="Bumgarner R."/>
            <person name="Weinstock G.M."/>
            <person name="Mardis E.R."/>
            <person name="Remington K.A."/>
            <person name="Strausberg R.L."/>
            <person name="Venter J.C."/>
            <person name="Wilson R.K."/>
            <person name="Batzer M.A."/>
            <person name="Bustamante C.D."/>
            <person name="Eichler E.E."/>
            <person name="Hahn M.W."/>
            <person name="Hardison R.C."/>
            <person name="Makova K.D."/>
            <person name="Miller W."/>
            <person name="Milosavljevic A."/>
            <person name="Palermo R.E."/>
            <person name="Siepel A."/>
            <person name="Sikela J.M."/>
            <person name="Attaway T."/>
            <person name="Bell S."/>
            <person name="Bernard K.E."/>
            <person name="Buhay C.J."/>
            <person name="Chandrabose M.N."/>
            <person name="Dao M."/>
            <person name="Davis C."/>
            <person name="Delehaunty K.D."/>
            <person name="Ding Y."/>
            <person name="Dinh H.H."/>
            <person name="Dugan-Rocha S."/>
            <person name="Fulton L.A."/>
            <person name="Gabisi R.A."/>
            <person name="Garner T.T."/>
            <person name="Godfrey J."/>
            <person name="Hawes A.C."/>
            <person name="Hernandez J."/>
            <person name="Hines S."/>
            <person name="Holder M."/>
            <person name="Hume J."/>
            <person name="Jhangiani S.N."/>
            <person name="Joshi V."/>
            <person name="Khan Z.M."/>
            <person name="Kirkness E.F."/>
            <person name="Cree A."/>
            <person name="Fowler R.G."/>
            <person name="Lee S."/>
            <person name="Lewis L.R."/>
            <person name="Li Z."/>
            <person name="Liu Y.-S."/>
            <person name="Moore S.M."/>
            <person name="Muzny D."/>
            <person name="Nazareth L.V."/>
            <person name="Ngo D.N."/>
            <person name="Okwuonu G.O."/>
            <person name="Pai G."/>
            <person name="Parker D."/>
            <person name="Paul H.A."/>
            <person name="Pfannkoch C."/>
            <person name="Pohl C.S."/>
            <person name="Rogers Y.-H.C."/>
            <person name="Ruiz S.J."/>
            <person name="Sabo A."/>
            <person name="Santibanez J."/>
            <person name="Schneider B.W."/>
            <person name="Smith S.M."/>
            <person name="Sodergren E."/>
            <person name="Svatek A.F."/>
            <person name="Utterback T.R."/>
            <person name="Vattathil S."/>
            <person name="Warren W."/>
            <person name="White C.S."/>
            <person name="Chinwalla A.T."/>
            <person name="Feng Y."/>
            <person name="Halpern A.L."/>
            <person name="Hillier L.W."/>
            <person name="Huang X."/>
            <person name="Minx P."/>
            <person name="Nelson J.O."/>
            <person name="Pepin K.H."/>
            <person name="Qin X."/>
            <person name="Sutton G.G."/>
            <person name="Venter E."/>
            <person name="Walenz B.P."/>
            <person name="Wallis J.W."/>
            <person name="Worley K.C."/>
            <person name="Yang S.-P."/>
            <person name="Jones S.M."/>
            <person name="Marra M.A."/>
            <person name="Rocchi M."/>
            <person name="Schein J.E."/>
            <person name="Baertsch R."/>
            <person name="Clarke L."/>
            <person name="Csuros M."/>
            <person name="Glasscock J."/>
            <person name="Harris R.A."/>
            <person name="Havlak P."/>
            <person name="Jackson A.R."/>
            <person name="Jiang H."/>
            <person name="Liu Y."/>
            <person name="Messina D.N."/>
            <person name="Shen Y."/>
            <person name="Song H.X.-Z."/>
            <person name="Wylie T."/>
            <person name="Zhang L."/>
            <person name="Birney E."/>
            <person name="Han K."/>
            <person name="Konkel M.K."/>
            <person name="Lee J."/>
            <person name="Smit A.F.A."/>
            <person name="Ullmer B."/>
            <person name="Wang H."/>
            <person name="Xing J."/>
            <person name="Burhans R."/>
            <person name="Cheng Z."/>
            <person name="Karro J.E."/>
            <person name="Ma J."/>
            <person name="Raney B."/>
            <person name="She X."/>
            <person name="Cox M.J."/>
            <person name="Demuth J.P."/>
            <person name="Dumas L.J."/>
            <person name="Han S.-G."/>
            <person name="Hopkins J."/>
            <person name="Karimpour-Fard A."/>
            <person name="Kim Y.H."/>
            <person name="Pollack J.R."/>
            <person name="Vinar T."/>
            <person name="Addo-Quaye C."/>
            <person name="Degenhardt J."/>
            <person name="Denby A."/>
            <person name="Hubisz M.J."/>
            <person name="Indap A."/>
            <person name="Kosiol C."/>
            <person name="Lahn B.T."/>
            <person name="Lawson H.A."/>
            <person name="Marklein A."/>
            <person name="Nielsen R."/>
            <person name="Vallender E.J."/>
            <person name="Clark A.G."/>
            <person name="Ferguson B."/>
            <person name="Hernandez R.D."/>
            <person name="Hirani K."/>
            <person name="Kehrer-Sawatzki H."/>
            <person name="Kolb J."/>
            <person name="Patil S."/>
            <person name="Pu L.-L."/>
            <person name="Ren Y."/>
            <person name="Smith D.G."/>
            <person name="Wheeler D.A."/>
            <person name="Schenck I."/>
            <person name="Ball E.V."/>
            <person name="Chen R."/>
            <person name="Cooper D.N."/>
            <person name="Giardine B."/>
            <person name="Hsu F."/>
            <person name="Kent W.J."/>
            <person name="Lesk A."/>
            <person name="Nelson D.L."/>
            <person name="O'brien W.E."/>
            <person name="Pruefer K."/>
            <person name="Stenson P.D."/>
            <person name="Wallace J.C."/>
            <person name="Ke H."/>
            <person name="Liu X.-M."/>
            <person name="Wang P."/>
            <person name="Xiang A.P."/>
            <person name="Yang F."/>
            <person name="Barber G.P."/>
            <person name="Haussler D."/>
            <person name="Karolchik D."/>
            <person name="Kern A.D."/>
            <person name="Kuhn R.M."/>
            <person name="Smith K.E."/>
            <person name="Zwieg A.S."/>
        </authorList>
    </citation>
    <scope>NUCLEOTIDE SEQUENCE [LARGE SCALE GENOMIC DNA]</scope>
    <source>
        <strain evidence="3">17573</strain>
    </source>
</reference>
<evidence type="ECO:0000313" key="3">
    <source>
        <dbReference type="Proteomes" id="UP000006718"/>
    </source>
</evidence>
<feature type="domain" description="RFX1-4/6/8-like BCD" evidence="1">
    <location>
        <begin position="358"/>
        <end position="634"/>
    </location>
</feature>